<dbReference type="EMBL" id="JYDH01000011">
    <property type="protein sequence ID" value="KRY40825.1"/>
    <property type="molecule type" value="Genomic_DNA"/>
</dbReference>
<protein>
    <recommendedName>
        <fullName evidence="4">Secreted protein</fullName>
    </recommendedName>
</protein>
<evidence type="ECO:0000256" key="1">
    <source>
        <dbReference type="SAM" id="SignalP"/>
    </source>
</evidence>
<gene>
    <name evidence="2" type="ORF">T01_1061</name>
</gene>
<keyword evidence="3" id="KW-1185">Reference proteome</keyword>
<name>A0A0V1BUM2_TRISP</name>
<sequence length="153" mass="16950">MHVTTVSWHLIPFSLCCFAVLRFPVLCVCDCELLLSKRDTMANSEACYTIRGTANRKKSSVGVAATESFPERCCLGVPVVDTFYQLPTARAPGQPAATAYCYLTDETSNQVAFDHSSFMIQRNRILDSRLDHECGQSVPRRIPHCHVSSSCSV</sequence>
<evidence type="ECO:0008006" key="4">
    <source>
        <dbReference type="Google" id="ProtNLM"/>
    </source>
</evidence>
<dbReference type="OrthoDB" id="10521388at2759"/>
<accession>A0A0V1BUM2</accession>
<comment type="caution">
    <text evidence="2">The sequence shown here is derived from an EMBL/GenBank/DDBJ whole genome shotgun (WGS) entry which is preliminary data.</text>
</comment>
<evidence type="ECO:0000313" key="3">
    <source>
        <dbReference type="Proteomes" id="UP000054776"/>
    </source>
</evidence>
<dbReference type="AlphaFoldDB" id="A0A0V1BUM2"/>
<proteinExistence type="predicted"/>
<dbReference type="InParanoid" id="A0A0V1BUM2"/>
<organism evidence="2 3">
    <name type="scientific">Trichinella spiralis</name>
    <name type="common">Trichina worm</name>
    <dbReference type="NCBI Taxonomy" id="6334"/>
    <lineage>
        <taxon>Eukaryota</taxon>
        <taxon>Metazoa</taxon>
        <taxon>Ecdysozoa</taxon>
        <taxon>Nematoda</taxon>
        <taxon>Enoplea</taxon>
        <taxon>Dorylaimia</taxon>
        <taxon>Trichinellida</taxon>
        <taxon>Trichinellidae</taxon>
        <taxon>Trichinella</taxon>
    </lineage>
</organism>
<reference evidence="2 3" key="1">
    <citation type="submission" date="2015-01" db="EMBL/GenBank/DDBJ databases">
        <title>Evolution of Trichinella species and genotypes.</title>
        <authorList>
            <person name="Korhonen P.K."/>
            <person name="Edoardo P."/>
            <person name="Giuseppe L.R."/>
            <person name="Gasser R.B."/>
        </authorList>
    </citation>
    <scope>NUCLEOTIDE SEQUENCE [LARGE SCALE GENOMIC DNA]</scope>
    <source>
        <strain evidence="2">ISS3</strain>
    </source>
</reference>
<keyword evidence="1" id="KW-0732">Signal</keyword>
<evidence type="ECO:0000313" key="2">
    <source>
        <dbReference type="EMBL" id="KRY40825.1"/>
    </source>
</evidence>
<feature type="chain" id="PRO_5006875433" description="Secreted protein" evidence="1">
    <location>
        <begin position="28"/>
        <end position="153"/>
    </location>
</feature>
<dbReference type="Proteomes" id="UP000054776">
    <property type="component" value="Unassembled WGS sequence"/>
</dbReference>
<feature type="signal peptide" evidence="1">
    <location>
        <begin position="1"/>
        <end position="27"/>
    </location>
</feature>